<organism evidence="2 3">
    <name type="scientific">Hallella mizrahii</name>
    <dbReference type="NCBI Taxonomy" id="2606637"/>
    <lineage>
        <taxon>Bacteria</taxon>
        <taxon>Pseudomonadati</taxon>
        <taxon>Bacteroidota</taxon>
        <taxon>Bacteroidia</taxon>
        <taxon>Bacteroidales</taxon>
        <taxon>Prevotellaceae</taxon>
        <taxon>Hallella</taxon>
    </lineage>
</organism>
<evidence type="ECO:0000313" key="2">
    <source>
        <dbReference type="EMBL" id="MST86030.1"/>
    </source>
</evidence>
<dbReference type="Proteomes" id="UP000438914">
    <property type="component" value="Unassembled WGS sequence"/>
</dbReference>
<keyword evidence="3" id="KW-1185">Reference proteome</keyword>
<comment type="caution">
    <text evidence="2">The sequence shown here is derived from an EMBL/GenBank/DDBJ whole genome shotgun (WGS) entry which is preliminary data.</text>
</comment>
<protein>
    <submittedName>
        <fullName evidence="2">MobC family plasmid mobilization relaxosome protein</fullName>
    </submittedName>
</protein>
<evidence type="ECO:0000313" key="3">
    <source>
        <dbReference type="Proteomes" id="UP000438914"/>
    </source>
</evidence>
<feature type="domain" description="Bacterial mobilisation" evidence="1">
    <location>
        <begin position="70"/>
        <end position="92"/>
    </location>
</feature>
<dbReference type="InterPro" id="IPR008687">
    <property type="entry name" value="MobC"/>
</dbReference>
<gene>
    <name evidence="2" type="ORF">FYJ73_15395</name>
</gene>
<dbReference type="EMBL" id="VUNG01000078">
    <property type="protein sequence ID" value="MST86030.1"/>
    <property type="molecule type" value="Genomic_DNA"/>
</dbReference>
<name>A0A7K0KKQ9_9BACT</name>
<sequence length="138" mass="15781">MKSLAKKTAGEHFGGNMSDMFRYALHHCNFQDDGDCSYDDERGKDFTRMDRRTLSLLSSIHDEYARLNTELGRIGNNINQIAYHVNAQSMSSPSPVTRQSADALEDIRKAMNSMRTSNANIWKRVKEHLTHNSKTEEL</sequence>
<reference evidence="2 3" key="1">
    <citation type="submission" date="2019-08" db="EMBL/GenBank/DDBJ databases">
        <title>In-depth cultivation of the pig gut microbiome towards novel bacterial diversity and tailored functional studies.</title>
        <authorList>
            <person name="Wylensek D."/>
            <person name="Hitch T.C.A."/>
            <person name="Clavel T."/>
        </authorList>
    </citation>
    <scope>NUCLEOTIDE SEQUENCE [LARGE SCALE GENOMIC DNA]</scope>
    <source>
        <strain evidence="2 3">LKV-178-WT-2A</strain>
    </source>
</reference>
<dbReference type="AlphaFoldDB" id="A0A7K0KKQ9"/>
<proteinExistence type="predicted"/>
<evidence type="ECO:0000259" key="1">
    <source>
        <dbReference type="Pfam" id="PF05713"/>
    </source>
</evidence>
<accession>A0A7K0KKQ9</accession>
<dbReference type="Pfam" id="PF05713">
    <property type="entry name" value="MobC"/>
    <property type="match status" value="1"/>
</dbReference>